<keyword evidence="5 10" id="KW-1133">Transmembrane helix</keyword>
<keyword evidence="9 10" id="KW-1208">Phospholipid metabolism</keyword>
<evidence type="ECO:0000256" key="5">
    <source>
        <dbReference type="ARBA" id="ARBA00022989"/>
    </source>
</evidence>
<evidence type="ECO:0000256" key="9">
    <source>
        <dbReference type="ARBA" id="ARBA00023264"/>
    </source>
</evidence>
<dbReference type="GO" id="GO:0005886">
    <property type="term" value="C:plasma membrane"/>
    <property type="evidence" value="ECO:0007669"/>
    <property type="project" value="UniProtKB-SubCell"/>
</dbReference>
<feature type="transmembrane region" description="Helical" evidence="10">
    <location>
        <begin position="6"/>
        <end position="27"/>
    </location>
</feature>
<comment type="catalytic activity">
    <reaction evidence="10">
        <text>an acyl phosphate + sn-glycerol 3-phosphate = a 1-acyl-sn-glycero-3-phosphate + phosphate</text>
        <dbReference type="Rhea" id="RHEA:34075"/>
        <dbReference type="ChEBI" id="CHEBI:43474"/>
        <dbReference type="ChEBI" id="CHEBI:57597"/>
        <dbReference type="ChEBI" id="CHEBI:57970"/>
        <dbReference type="ChEBI" id="CHEBI:59918"/>
        <dbReference type="EC" id="2.3.1.275"/>
    </reaction>
</comment>
<dbReference type="EC" id="2.3.1.275" evidence="10"/>
<dbReference type="PANTHER" id="PTHR30309:SF0">
    <property type="entry name" value="GLYCEROL-3-PHOSPHATE ACYLTRANSFERASE-RELATED"/>
    <property type="match status" value="1"/>
</dbReference>
<feature type="transmembrane region" description="Helical" evidence="10">
    <location>
        <begin position="142"/>
        <end position="162"/>
    </location>
</feature>
<dbReference type="UniPathway" id="UPA00085"/>
<comment type="function">
    <text evidence="10">Catalyzes the transfer of an acyl group from acyl-phosphate (acyl-PO(4)) to glycerol-3-phosphate (G3P) to form lysophosphatidic acid (LPA). This enzyme utilizes acyl-phosphate as fatty acyl donor, but not acyl-CoA or acyl-ACP.</text>
</comment>
<organism evidence="11 12">
    <name type="scientific">Streptococcus vicugnae</name>
    <dbReference type="NCBI Taxonomy" id="2740579"/>
    <lineage>
        <taxon>Bacteria</taxon>
        <taxon>Bacillati</taxon>
        <taxon>Bacillota</taxon>
        <taxon>Bacilli</taxon>
        <taxon>Lactobacillales</taxon>
        <taxon>Streptococcaceae</taxon>
        <taxon>Streptococcus</taxon>
    </lineage>
</organism>
<comment type="caution">
    <text evidence="11">The sequence shown here is derived from an EMBL/GenBank/DDBJ whole genome shotgun (WGS) entry which is preliminary data.</text>
</comment>
<reference evidence="11 12" key="1">
    <citation type="submission" date="2019-03" db="EMBL/GenBank/DDBJ databases">
        <authorList>
            <person name="Fan P."/>
        </authorList>
    </citation>
    <scope>NUCLEOTIDE SEQUENCE [LARGE SCALE GENOMIC DNA]</scope>
    <source>
        <strain evidence="11 12">KCJ4950</strain>
    </source>
</reference>
<evidence type="ECO:0000256" key="4">
    <source>
        <dbReference type="ARBA" id="ARBA00022692"/>
    </source>
</evidence>
<evidence type="ECO:0000256" key="3">
    <source>
        <dbReference type="ARBA" id="ARBA00022679"/>
    </source>
</evidence>
<proteinExistence type="inferred from homology"/>
<comment type="pathway">
    <text evidence="10">Lipid metabolism; phospholipid metabolism.</text>
</comment>
<dbReference type="AlphaFoldDB" id="A0A4R5G617"/>
<dbReference type="EMBL" id="SJWY01000025">
    <property type="protein sequence ID" value="TDE75052.1"/>
    <property type="molecule type" value="Genomic_DNA"/>
</dbReference>
<dbReference type="RefSeq" id="WP_132869044.1">
    <property type="nucleotide sequence ID" value="NZ_JAEMHW010000002.1"/>
</dbReference>
<keyword evidence="12" id="KW-1185">Reference proteome</keyword>
<gene>
    <name evidence="10 11" type="primary">plsY</name>
    <name evidence="11" type="ORF">E0E04_02105</name>
</gene>
<feature type="transmembrane region" description="Helical" evidence="10">
    <location>
        <begin position="168"/>
        <end position="185"/>
    </location>
</feature>
<sequence>MKILVMILIAYLLGSIPTGLWIGKFFYHTNLREHGSGNTGTTNTFRVLGAKAGMITFIIDMLKGTLAALLPLIFGVTGVSPILIGLFAIIGHTFPLFAQFKGGKAVATSAGVLLGFAPLFLLFLVVVFVITLYLYSMISLSSVVAASVAVVSVLIFPAFGFLLPHYDLLFTLVIILIAGIIIVRHKDNITRIKVHKENLVPWGLNLSHQEQKKN</sequence>
<keyword evidence="2 10" id="KW-0444">Lipid biosynthesis</keyword>
<evidence type="ECO:0000256" key="10">
    <source>
        <dbReference type="HAMAP-Rule" id="MF_01043"/>
    </source>
</evidence>
<keyword evidence="7 10" id="KW-0472">Membrane</keyword>
<dbReference type="PANTHER" id="PTHR30309">
    <property type="entry name" value="INNER MEMBRANE PROTEIN YGIH"/>
    <property type="match status" value="1"/>
</dbReference>
<dbReference type="Proteomes" id="UP000295231">
    <property type="component" value="Unassembled WGS sequence"/>
</dbReference>
<comment type="subunit">
    <text evidence="10">Probably interacts with PlsX.</text>
</comment>
<feature type="transmembrane region" description="Helical" evidence="10">
    <location>
        <begin position="110"/>
        <end position="135"/>
    </location>
</feature>
<dbReference type="HAMAP" id="MF_01043">
    <property type="entry name" value="PlsY"/>
    <property type="match status" value="1"/>
</dbReference>
<evidence type="ECO:0000256" key="7">
    <source>
        <dbReference type="ARBA" id="ARBA00023136"/>
    </source>
</evidence>
<comment type="similarity">
    <text evidence="10">Belongs to the PlsY family.</text>
</comment>
<accession>A0A4R5G617</accession>
<feature type="transmembrane region" description="Helical" evidence="10">
    <location>
        <begin position="66"/>
        <end position="90"/>
    </location>
</feature>
<keyword evidence="3 10" id="KW-0808">Transferase</keyword>
<name>A0A4R5G617_9STRE</name>
<dbReference type="Pfam" id="PF02660">
    <property type="entry name" value="G3P_acyltransf"/>
    <property type="match status" value="1"/>
</dbReference>
<dbReference type="SMART" id="SM01207">
    <property type="entry name" value="G3P_acyltransf"/>
    <property type="match status" value="1"/>
</dbReference>
<keyword evidence="4 10" id="KW-0812">Transmembrane</keyword>
<comment type="subcellular location">
    <subcellularLocation>
        <location evidence="10">Cell membrane</location>
        <topology evidence="10">Multi-pass membrane protein</topology>
    </subcellularLocation>
</comment>
<dbReference type="GO" id="GO:0043772">
    <property type="term" value="F:acyl-phosphate glycerol-3-phosphate acyltransferase activity"/>
    <property type="evidence" value="ECO:0007669"/>
    <property type="project" value="UniProtKB-UniRule"/>
</dbReference>
<evidence type="ECO:0000256" key="6">
    <source>
        <dbReference type="ARBA" id="ARBA00023098"/>
    </source>
</evidence>
<evidence type="ECO:0000256" key="2">
    <source>
        <dbReference type="ARBA" id="ARBA00022516"/>
    </source>
</evidence>
<protein>
    <recommendedName>
        <fullName evidence="10">Glycerol-3-phosphate acyltransferase</fullName>
    </recommendedName>
    <alternativeName>
        <fullName evidence="10">Acyl-PO4 G3P acyltransferase</fullName>
    </alternativeName>
    <alternativeName>
        <fullName evidence="10">Acyl-phosphate--glycerol-3-phosphate acyltransferase</fullName>
    </alternativeName>
    <alternativeName>
        <fullName evidence="10">G3P acyltransferase</fullName>
        <shortName evidence="10">GPAT</shortName>
        <ecNumber evidence="10">2.3.1.275</ecNumber>
    </alternativeName>
    <alternativeName>
        <fullName evidence="10">Lysophosphatidic acid synthase</fullName>
        <shortName evidence="10">LPA synthase</shortName>
    </alternativeName>
</protein>
<keyword evidence="6 10" id="KW-0443">Lipid metabolism</keyword>
<keyword evidence="8 10" id="KW-0594">Phospholipid biosynthesis</keyword>
<evidence type="ECO:0000256" key="8">
    <source>
        <dbReference type="ARBA" id="ARBA00023209"/>
    </source>
</evidence>
<keyword evidence="1 10" id="KW-1003">Cell membrane</keyword>
<evidence type="ECO:0000313" key="12">
    <source>
        <dbReference type="Proteomes" id="UP000295231"/>
    </source>
</evidence>
<dbReference type="InterPro" id="IPR003811">
    <property type="entry name" value="G3P_acylTferase_PlsY"/>
</dbReference>
<keyword evidence="11" id="KW-0012">Acyltransferase</keyword>
<dbReference type="GO" id="GO:0008654">
    <property type="term" value="P:phospholipid biosynthetic process"/>
    <property type="evidence" value="ECO:0007669"/>
    <property type="project" value="UniProtKB-UniRule"/>
</dbReference>
<evidence type="ECO:0000256" key="1">
    <source>
        <dbReference type="ARBA" id="ARBA00022475"/>
    </source>
</evidence>
<dbReference type="NCBIfam" id="TIGR00023">
    <property type="entry name" value="glycerol-3-phosphate 1-O-acyltransferase PlsY"/>
    <property type="match status" value="1"/>
</dbReference>
<evidence type="ECO:0000313" key="11">
    <source>
        <dbReference type="EMBL" id="TDE75052.1"/>
    </source>
</evidence>